<proteinExistence type="predicted"/>
<dbReference type="EMBL" id="BARW01003595">
    <property type="protein sequence ID" value="GAI68943.1"/>
    <property type="molecule type" value="Genomic_DNA"/>
</dbReference>
<sequence length="236" mass="25398">MLSVPSETIYIDLKNKTYGIYSFNFSCFSRWARGTDGLRLFGGSNTIGRVYEIFKAGSLDDDGGDITAYDSPEPIDLGLPDVYKQWYSVFVKVKTTDGTALAMYYTLDDNDETSSIMVSRDDIAFVDGGAEADTITTVAGDFVAAGFKAGDVIVVTGTDSNNGNMTIVSVAAKTITLATGVVTEETAGAAILTKAKVLTANTTKWYRISLGSGGKCARALKPRPYMSDKYYFEIQG</sequence>
<evidence type="ECO:0008006" key="2">
    <source>
        <dbReference type="Google" id="ProtNLM"/>
    </source>
</evidence>
<dbReference type="AlphaFoldDB" id="X1QL16"/>
<protein>
    <recommendedName>
        <fullName evidence="2">Ubiquitin-activating enzyme E1 FCCH domain-containing protein</fullName>
    </recommendedName>
</protein>
<gene>
    <name evidence="1" type="ORF">S12H4_09042</name>
</gene>
<accession>X1QL16</accession>
<feature type="non-terminal residue" evidence="1">
    <location>
        <position position="236"/>
    </location>
</feature>
<organism evidence="1">
    <name type="scientific">marine sediment metagenome</name>
    <dbReference type="NCBI Taxonomy" id="412755"/>
    <lineage>
        <taxon>unclassified sequences</taxon>
        <taxon>metagenomes</taxon>
        <taxon>ecological metagenomes</taxon>
    </lineage>
</organism>
<comment type="caution">
    <text evidence="1">The sequence shown here is derived from an EMBL/GenBank/DDBJ whole genome shotgun (WGS) entry which is preliminary data.</text>
</comment>
<reference evidence="1" key="1">
    <citation type="journal article" date="2014" name="Front. Microbiol.">
        <title>High frequency of phylogenetically diverse reductive dehalogenase-homologous genes in deep subseafloor sedimentary metagenomes.</title>
        <authorList>
            <person name="Kawai M."/>
            <person name="Futagami T."/>
            <person name="Toyoda A."/>
            <person name="Takaki Y."/>
            <person name="Nishi S."/>
            <person name="Hori S."/>
            <person name="Arai W."/>
            <person name="Tsubouchi T."/>
            <person name="Morono Y."/>
            <person name="Uchiyama I."/>
            <person name="Ito T."/>
            <person name="Fujiyama A."/>
            <person name="Inagaki F."/>
            <person name="Takami H."/>
        </authorList>
    </citation>
    <scope>NUCLEOTIDE SEQUENCE</scope>
    <source>
        <strain evidence="1">Expedition CK06-06</strain>
    </source>
</reference>
<name>X1QL16_9ZZZZ</name>
<evidence type="ECO:0000313" key="1">
    <source>
        <dbReference type="EMBL" id="GAI68943.1"/>
    </source>
</evidence>